<dbReference type="InterPro" id="IPR036700">
    <property type="entry name" value="BOBF_sf"/>
</dbReference>
<evidence type="ECO:0000256" key="1">
    <source>
        <dbReference type="SAM" id="Phobius"/>
    </source>
</evidence>
<reference evidence="2 3" key="1">
    <citation type="submission" date="2023-06" db="EMBL/GenBank/DDBJ databases">
        <title>Genome sequence of Methancorpusculaceae sp. Cs1.</title>
        <authorList>
            <person name="Protasov E."/>
            <person name="Platt K."/>
            <person name="Poehlein A."/>
            <person name="Daniel R."/>
            <person name="Brune A."/>
        </authorList>
    </citation>
    <scope>NUCLEOTIDE SEQUENCE [LARGE SCALE GENOMIC DNA]</scope>
    <source>
        <strain evidence="2 3">Cs1</strain>
    </source>
</reference>
<keyword evidence="3" id="KW-1185">Reference proteome</keyword>
<accession>A0AAE4MF14</accession>
<feature type="transmembrane region" description="Helical" evidence="1">
    <location>
        <begin position="64"/>
        <end position="86"/>
    </location>
</feature>
<name>A0AAE4MF14_9EURY</name>
<organism evidence="2 3">
    <name type="scientific">Methanorbis rubei</name>
    <dbReference type="NCBI Taxonomy" id="3028300"/>
    <lineage>
        <taxon>Archaea</taxon>
        <taxon>Methanobacteriati</taxon>
        <taxon>Methanobacteriota</taxon>
        <taxon>Stenosarchaea group</taxon>
        <taxon>Methanomicrobia</taxon>
        <taxon>Methanomicrobiales</taxon>
        <taxon>Methanocorpusculaceae</taxon>
        <taxon>Methanorbis</taxon>
    </lineage>
</organism>
<feature type="transmembrane region" description="Helical" evidence="1">
    <location>
        <begin position="38"/>
        <end position="58"/>
    </location>
</feature>
<evidence type="ECO:0000313" key="2">
    <source>
        <dbReference type="EMBL" id="MDV0442936.1"/>
    </source>
</evidence>
<dbReference type="EMBL" id="JAWDKB010000001">
    <property type="protein sequence ID" value="MDV0442936.1"/>
    <property type="molecule type" value="Genomic_DNA"/>
</dbReference>
<evidence type="ECO:0008006" key="4">
    <source>
        <dbReference type="Google" id="ProtNLM"/>
    </source>
</evidence>
<dbReference type="AlphaFoldDB" id="A0AAE4MF14"/>
<keyword evidence="1" id="KW-1133">Transmembrane helix</keyword>
<keyword evidence="1" id="KW-0472">Membrane</keyword>
<gene>
    <name evidence="2" type="ORF">McpCs1_02990</name>
</gene>
<dbReference type="SUPFAM" id="SSF101756">
    <property type="entry name" value="Hypothetical protein YgiW"/>
    <property type="match status" value="1"/>
</dbReference>
<comment type="caution">
    <text evidence="2">The sequence shown here is derived from an EMBL/GenBank/DDBJ whole genome shotgun (WGS) entry which is preliminary data.</text>
</comment>
<proteinExistence type="predicted"/>
<dbReference type="Proteomes" id="UP001283212">
    <property type="component" value="Unassembled WGS sequence"/>
</dbReference>
<keyword evidence="1" id="KW-0812">Transmembrane</keyword>
<sequence length="218" mass="23962">MLGVNKRFRQGTDSESEFILSLLPPVNQMKIRGITVRVPPLLFAVTVFFAAMCAMMYGSTKDWAYIYVGAPLCVLLICMPLAMNYLTEKQVLEQLPGLKARAKFTRARQISPAMLGTPVIVEGKILKVSGILMGKPVYLISDPTGQIIVRRFAHPDPLVGVGAVVEIIGTIARKISDANAIYVNAVSIRPIKQLRADSAETTQVSTESQEKIHIKKLH</sequence>
<evidence type="ECO:0000313" key="3">
    <source>
        <dbReference type="Proteomes" id="UP001283212"/>
    </source>
</evidence>
<protein>
    <recommendedName>
        <fullName evidence="4">Nucleotide-binding protein</fullName>
    </recommendedName>
</protein>